<dbReference type="InterPro" id="IPR035914">
    <property type="entry name" value="Sperma_CUB_dom_sf"/>
</dbReference>
<proteinExistence type="predicted"/>
<feature type="signal peptide" evidence="2">
    <location>
        <begin position="1"/>
        <end position="22"/>
    </location>
</feature>
<organism evidence="3 4">
    <name type="scientific">Halocaridina rubra</name>
    <name type="common">Hawaiian red shrimp</name>
    <dbReference type="NCBI Taxonomy" id="373956"/>
    <lineage>
        <taxon>Eukaryota</taxon>
        <taxon>Metazoa</taxon>
        <taxon>Ecdysozoa</taxon>
        <taxon>Arthropoda</taxon>
        <taxon>Crustacea</taxon>
        <taxon>Multicrustacea</taxon>
        <taxon>Malacostraca</taxon>
        <taxon>Eumalacostraca</taxon>
        <taxon>Eucarida</taxon>
        <taxon>Decapoda</taxon>
        <taxon>Pleocyemata</taxon>
        <taxon>Caridea</taxon>
        <taxon>Atyoidea</taxon>
        <taxon>Atyidae</taxon>
        <taxon>Halocaridina</taxon>
    </lineage>
</organism>
<dbReference type="PANTHER" id="PTHR24251">
    <property type="entry name" value="OVOCHYMASE-RELATED"/>
    <property type="match status" value="1"/>
</dbReference>
<evidence type="ECO:0000256" key="1">
    <source>
        <dbReference type="ARBA" id="ARBA00022737"/>
    </source>
</evidence>
<sequence>MALTLFQVLLVATTAQFSLVGCSPVSVMQGDLCRRLNGRKYYLEADTKAIITGTNVTLPAYPRIATQSLKTSATYHHSSRRHRREGPEEIGVMDPRFRRNITSITLSSLGNSNMVIPKAFVPDTTRLLTPLSTPALETPPSPSEIATTSPTILLTEDEEDLETESEISTAVSQPAKCGVEIITRPDCHLEITFEKVNLPSCSHDKSCRCDYLRLREPPYRGTGGLDVCSTGDDIPKTFTSQTKEVRLDFLYTRTYEDAFTVSISAKRNKYRITGRVNNTIGFIKSPFFPELYPKEHWMEYELVAKEENARIIVTFLDFQLSPWSFVESQP</sequence>
<evidence type="ECO:0000256" key="2">
    <source>
        <dbReference type="SAM" id="SignalP"/>
    </source>
</evidence>
<gene>
    <name evidence="3" type="ORF">SK128_015633</name>
</gene>
<keyword evidence="1" id="KW-0677">Repeat</keyword>
<name>A0AAN9A1T2_HALRR</name>
<protein>
    <submittedName>
        <fullName evidence="3">Uncharacterized protein</fullName>
    </submittedName>
</protein>
<dbReference type="Proteomes" id="UP001381693">
    <property type="component" value="Unassembled WGS sequence"/>
</dbReference>
<keyword evidence="2" id="KW-0732">Signal</keyword>
<accession>A0AAN9A1T2</accession>
<dbReference type="EMBL" id="JAXCGZ010013871">
    <property type="protein sequence ID" value="KAK7071858.1"/>
    <property type="molecule type" value="Genomic_DNA"/>
</dbReference>
<feature type="chain" id="PRO_5042862016" evidence="2">
    <location>
        <begin position="23"/>
        <end position="330"/>
    </location>
</feature>
<evidence type="ECO:0000313" key="4">
    <source>
        <dbReference type="Proteomes" id="UP001381693"/>
    </source>
</evidence>
<evidence type="ECO:0000313" key="3">
    <source>
        <dbReference type="EMBL" id="KAK7071858.1"/>
    </source>
</evidence>
<dbReference type="Gene3D" id="2.60.120.290">
    <property type="entry name" value="Spermadhesin, CUB domain"/>
    <property type="match status" value="1"/>
</dbReference>
<keyword evidence="4" id="KW-1185">Reference proteome</keyword>
<dbReference type="SUPFAM" id="SSF49854">
    <property type="entry name" value="Spermadhesin, CUB domain"/>
    <property type="match status" value="2"/>
</dbReference>
<dbReference type="AlphaFoldDB" id="A0AAN9A1T2"/>
<comment type="caution">
    <text evidence="3">The sequence shown here is derived from an EMBL/GenBank/DDBJ whole genome shotgun (WGS) entry which is preliminary data.</text>
</comment>
<reference evidence="3 4" key="1">
    <citation type="submission" date="2023-11" db="EMBL/GenBank/DDBJ databases">
        <title>Halocaridina rubra genome assembly.</title>
        <authorList>
            <person name="Smith C."/>
        </authorList>
    </citation>
    <scope>NUCLEOTIDE SEQUENCE [LARGE SCALE GENOMIC DNA]</scope>
    <source>
        <strain evidence="3">EP-1</strain>
        <tissue evidence="3">Whole</tissue>
    </source>
</reference>